<dbReference type="InterPro" id="IPR021812">
    <property type="entry name" value="DUF3391"/>
</dbReference>
<reference evidence="3 4" key="1">
    <citation type="submission" date="2023-12" db="EMBL/GenBank/DDBJ databases">
        <title>A. evansii MAY27, complete genome.</title>
        <authorList>
            <person name="Wang Y."/>
        </authorList>
    </citation>
    <scope>NUCLEOTIDE SEQUENCE [LARGE SCALE GENOMIC DNA]</scope>
    <source>
        <strain evidence="3 4">MAY27</strain>
    </source>
</reference>
<proteinExistence type="predicted"/>
<keyword evidence="4" id="KW-1185">Reference proteome</keyword>
<dbReference type="InterPro" id="IPR037522">
    <property type="entry name" value="HD_GYP_dom"/>
</dbReference>
<dbReference type="CDD" id="cd00077">
    <property type="entry name" value="HDc"/>
    <property type="match status" value="1"/>
</dbReference>
<dbReference type="RefSeq" id="WP_407279822.1">
    <property type="nucleotide sequence ID" value="NZ_CP141259.1"/>
</dbReference>
<protein>
    <submittedName>
        <fullName evidence="3">HD domain-containing phosphohydrolase</fullName>
    </submittedName>
</protein>
<dbReference type="PANTHER" id="PTHR43155">
    <property type="entry name" value="CYCLIC DI-GMP PHOSPHODIESTERASE PA4108-RELATED"/>
    <property type="match status" value="1"/>
</dbReference>
<evidence type="ECO:0000259" key="2">
    <source>
        <dbReference type="PROSITE" id="PS51832"/>
    </source>
</evidence>
<feature type="compositionally biased region" description="Low complexity" evidence="1">
    <location>
        <begin position="89"/>
        <end position="104"/>
    </location>
</feature>
<dbReference type="SMART" id="SM00471">
    <property type="entry name" value="HDc"/>
    <property type="match status" value="1"/>
</dbReference>
<dbReference type="EMBL" id="CP141259">
    <property type="protein sequence ID" value="WRL47277.1"/>
    <property type="molecule type" value="Genomic_DNA"/>
</dbReference>
<accession>A0ABZ1AN34</accession>
<feature type="compositionally biased region" description="Pro residues" evidence="1">
    <location>
        <begin position="79"/>
        <end position="88"/>
    </location>
</feature>
<dbReference type="Pfam" id="PF11871">
    <property type="entry name" value="DUF3391"/>
    <property type="match status" value="1"/>
</dbReference>
<dbReference type="PROSITE" id="PS51832">
    <property type="entry name" value="HD_GYP"/>
    <property type="match status" value="1"/>
</dbReference>
<dbReference type="SUPFAM" id="SSF109604">
    <property type="entry name" value="HD-domain/PDEase-like"/>
    <property type="match status" value="1"/>
</dbReference>
<dbReference type="Proteomes" id="UP001626593">
    <property type="component" value="Chromosome"/>
</dbReference>
<evidence type="ECO:0000313" key="4">
    <source>
        <dbReference type="Proteomes" id="UP001626593"/>
    </source>
</evidence>
<dbReference type="InterPro" id="IPR006675">
    <property type="entry name" value="HDIG_dom"/>
</dbReference>
<evidence type="ECO:0000256" key="1">
    <source>
        <dbReference type="SAM" id="MobiDB-lite"/>
    </source>
</evidence>
<organism evidence="3 4">
    <name type="scientific">Aromatoleum evansii</name>
    <name type="common">Azoarcus evansii</name>
    <dbReference type="NCBI Taxonomy" id="59406"/>
    <lineage>
        <taxon>Bacteria</taxon>
        <taxon>Pseudomonadati</taxon>
        <taxon>Pseudomonadota</taxon>
        <taxon>Betaproteobacteria</taxon>
        <taxon>Rhodocyclales</taxon>
        <taxon>Rhodocyclaceae</taxon>
        <taxon>Aromatoleum</taxon>
    </lineage>
</organism>
<evidence type="ECO:0000313" key="3">
    <source>
        <dbReference type="EMBL" id="WRL47277.1"/>
    </source>
</evidence>
<name>A0ABZ1AN34_AROEV</name>
<dbReference type="Pfam" id="PF13487">
    <property type="entry name" value="HD_5"/>
    <property type="match status" value="1"/>
</dbReference>
<feature type="compositionally biased region" description="Low complexity" evidence="1">
    <location>
        <begin position="67"/>
        <end position="78"/>
    </location>
</feature>
<sequence length="454" mass="49404">MSDTNTVTMDQLRVGLYVMLDLSWFQHPFAFSQFKIKSEDQIREIRSLGLTTVRYNPALSDMTARQAPSSPDAAAAPDPSSPPSPPGAPDAGEGTAAPAANSDAPAGATSAAILPALAAKRALVERIRAQREAAVRVEAAFVHAAKAIRDIERNLYSNPAESVQQAGLLVDQIADSILSSPDLAIHVMGDRTGGEELYFHSLNVAMLSLMIAREVRAPQEVFSALGMGALLHDIGRKEIPEKILHKTEPLTQAERNLYQMHCQFGVDIGRRLQLSKPALEVIRDHHELYDGTGYPAGLKGDAIGLLPRIVAVANYYDELCNPADIASALTPHEALSRMYAKLRPKFDQRMLQAFIRCLGVYPPGTIVQLSNGLVAMVATVNTAKPMKPVIVIYDASIPRDDAILVDLAREQDLNIAKALRPAQVPIEIYNYLSPRKRVSYYFDPGKAGQDAVPQ</sequence>
<dbReference type="InterPro" id="IPR003607">
    <property type="entry name" value="HD/PDEase_dom"/>
</dbReference>
<feature type="domain" description="HD-GYP" evidence="2">
    <location>
        <begin position="175"/>
        <end position="370"/>
    </location>
</feature>
<dbReference type="PANTHER" id="PTHR43155:SF2">
    <property type="entry name" value="CYCLIC DI-GMP PHOSPHODIESTERASE PA4108"/>
    <property type="match status" value="1"/>
</dbReference>
<gene>
    <name evidence="3" type="ORF">U5817_04260</name>
</gene>
<feature type="region of interest" description="Disordered" evidence="1">
    <location>
        <begin position="63"/>
        <end position="104"/>
    </location>
</feature>
<dbReference type="Gene3D" id="1.10.3210.10">
    <property type="entry name" value="Hypothetical protein af1432"/>
    <property type="match status" value="1"/>
</dbReference>
<dbReference type="NCBIfam" id="TIGR00277">
    <property type="entry name" value="HDIG"/>
    <property type="match status" value="1"/>
</dbReference>